<feature type="domain" description="Prenylcysteine lyase" evidence="9">
    <location>
        <begin position="158"/>
        <end position="535"/>
    </location>
</feature>
<keyword evidence="11" id="KW-1185">Reference proteome</keyword>
<protein>
    <submittedName>
        <fullName evidence="10">Prenylcysteine lyase-domain-containing protein</fullName>
    </submittedName>
</protein>
<gene>
    <name evidence="10" type="ORF">HDK90DRAFT_80593</name>
</gene>
<name>A0ABR1YEF0_9PEZI</name>
<proteinExistence type="inferred from homology"/>
<dbReference type="EMBL" id="JBBWRZ010000011">
    <property type="protein sequence ID" value="KAK8226227.1"/>
    <property type="molecule type" value="Genomic_DNA"/>
</dbReference>
<dbReference type="Proteomes" id="UP001492380">
    <property type="component" value="Unassembled WGS sequence"/>
</dbReference>
<reference evidence="10 11" key="1">
    <citation type="submission" date="2024-04" db="EMBL/GenBank/DDBJ databases">
        <title>Phyllosticta paracitricarpa is synonymous to the EU quarantine fungus P. citricarpa based on phylogenomic analyses.</title>
        <authorList>
            <consortium name="Lawrence Berkeley National Laboratory"/>
            <person name="Van Ingen-Buijs V.A."/>
            <person name="Van Westerhoven A.C."/>
            <person name="Haridas S."/>
            <person name="Skiadas P."/>
            <person name="Martin F."/>
            <person name="Groenewald J.Z."/>
            <person name="Crous P.W."/>
            <person name="Seidl M.F."/>
        </authorList>
    </citation>
    <scope>NUCLEOTIDE SEQUENCE [LARGE SCALE GENOMIC DNA]</scope>
    <source>
        <strain evidence="10 11">CBS 123374</strain>
    </source>
</reference>
<accession>A0ABR1YEF0</accession>
<evidence type="ECO:0000313" key="10">
    <source>
        <dbReference type="EMBL" id="KAK8226227.1"/>
    </source>
</evidence>
<evidence type="ECO:0000313" key="11">
    <source>
        <dbReference type="Proteomes" id="UP001492380"/>
    </source>
</evidence>
<comment type="similarity">
    <text evidence="2">Belongs to the prenylcysteine oxidase family.</text>
</comment>
<dbReference type="GO" id="GO:0016829">
    <property type="term" value="F:lyase activity"/>
    <property type="evidence" value="ECO:0007669"/>
    <property type="project" value="UniProtKB-KW"/>
</dbReference>
<dbReference type="SUPFAM" id="SSF51905">
    <property type="entry name" value="FAD/NAD(P)-binding domain"/>
    <property type="match status" value="1"/>
</dbReference>
<evidence type="ECO:0000256" key="7">
    <source>
        <dbReference type="ARBA" id="ARBA00023180"/>
    </source>
</evidence>
<evidence type="ECO:0000256" key="4">
    <source>
        <dbReference type="ARBA" id="ARBA00022729"/>
    </source>
</evidence>
<evidence type="ECO:0000259" key="9">
    <source>
        <dbReference type="Pfam" id="PF07156"/>
    </source>
</evidence>
<keyword evidence="5" id="KW-0274">FAD</keyword>
<dbReference type="InterPro" id="IPR017046">
    <property type="entry name" value="Prenylcysteine_Oxase1"/>
</dbReference>
<feature type="chain" id="PRO_5045398069" evidence="8">
    <location>
        <begin position="20"/>
        <end position="553"/>
    </location>
</feature>
<keyword evidence="7" id="KW-0325">Glycoprotein</keyword>
<dbReference type="PANTHER" id="PTHR15944:SF0">
    <property type="entry name" value="PRENYLCYSTEINE LYASE DOMAIN-CONTAINING PROTEIN"/>
    <property type="match status" value="1"/>
</dbReference>
<comment type="cofactor">
    <cofactor evidence="1">
        <name>FAD</name>
        <dbReference type="ChEBI" id="CHEBI:57692"/>
    </cofactor>
</comment>
<comment type="caution">
    <text evidence="10">The sequence shown here is derived from an EMBL/GenBank/DDBJ whole genome shotgun (WGS) entry which is preliminary data.</text>
</comment>
<dbReference type="Pfam" id="PF13450">
    <property type="entry name" value="NAD_binding_8"/>
    <property type="match status" value="1"/>
</dbReference>
<keyword evidence="10" id="KW-0456">Lyase</keyword>
<keyword evidence="4 8" id="KW-0732">Signal</keyword>
<keyword evidence="3" id="KW-0285">Flavoprotein</keyword>
<organism evidence="10 11">
    <name type="scientific">Phyllosticta capitalensis</name>
    <dbReference type="NCBI Taxonomy" id="121624"/>
    <lineage>
        <taxon>Eukaryota</taxon>
        <taxon>Fungi</taxon>
        <taxon>Dikarya</taxon>
        <taxon>Ascomycota</taxon>
        <taxon>Pezizomycotina</taxon>
        <taxon>Dothideomycetes</taxon>
        <taxon>Dothideomycetes incertae sedis</taxon>
        <taxon>Botryosphaeriales</taxon>
        <taxon>Phyllostictaceae</taxon>
        <taxon>Phyllosticta</taxon>
    </lineage>
</organism>
<evidence type="ECO:0000256" key="6">
    <source>
        <dbReference type="ARBA" id="ARBA00023002"/>
    </source>
</evidence>
<sequence length="553" mass="59947">MTLRNYLLAALTLPFSASSSQLHDSDNQEHPSILNGPSKNIAIIGAGAAGSSAAYHLSQYAAAAGIATNITVFERSSHVGGRSTTVAAWDDPAQPVELGASIFVKVNHILMDAVARFNLSVSVPDLGNNDEDEDEDDEGDYVGIWNGRAFVFRGDDDALGWWDTAKLLWKYGLAPLRTRRLMKATVGDFLKLYEAPHFPWRSLTDKVMELGLLRPVAMTGERFLRENGIGELWAGEVVQASTRVNYAQNLALINGLITMVCMATDGAKSVPGGNWRIFSSFLSSTPHLTTRLNTSISSITQHAANSSYTLTPSNITTGTPLPTEHFDAVILAAPYHQANISVIPAPANPPLDLPFVTLHVTLLSSPHRIAPSFFGQPASAGPVPRVVLTTLPPDVRPDGPGDRQFAGPAGFFSVSTLRRGWNPKAARREYLYKVFSPMAVDDAWLARLFGAPLGEGERVAEEDVSWVYRKVWQSYPYETPRVSFDDACLDCGEEKVATGGLWYTGGMEGFISTMETSALMGRNVARLMVDGWVQGKSGEEGEVVDAGEGEKEL</sequence>
<keyword evidence="6" id="KW-0560">Oxidoreductase</keyword>
<evidence type="ECO:0000256" key="1">
    <source>
        <dbReference type="ARBA" id="ARBA00001974"/>
    </source>
</evidence>
<dbReference type="InterPro" id="IPR036188">
    <property type="entry name" value="FAD/NAD-bd_sf"/>
</dbReference>
<dbReference type="InterPro" id="IPR010795">
    <property type="entry name" value="Prenylcys_lyase"/>
</dbReference>
<dbReference type="Pfam" id="PF07156">
    <property type="entry name" value="Prenylcys_lyase"/>
    <property type="match status" value="1"/>
</dbReference>
<dbReference type="Gene3D" id="3.50.50.60">
    <property type="entry name" value="FAD/NAD(P)-binding domain"/>
    <property type="match status" value="1"/>
</dbReference>
<evidence type="ECO:0000256" key="3">
    <source>
        <dbReference type="ARBA" id="ARBA00022630"/>
    </source>
</evidence>
<evidence type="ECO:0000256" key="5">
    <source>
        <dbReference type="ARBA" id="ARBA00022827"/>
    </source>
</evidence>
<feature type="signal peptide" evidence="8">
    <location>
        <begin position="1"/>
        <end position="19"/>
    </location>
</feature>
<dbReference type="PIRSF" id="PIRSF036292">
    <property type="entry name" value="Prenylcysteine_oxidase"/>
    <property type="match status" value="1"/>
</dbReference>
<evidence type="ECO:0000256" key="8">
    <source>
        <dbReference type="SAM" id="SignalP"/>
    </source>
</evidence>
<evidence type="ECO:0000256" key="2">
    <source>
        <dbReference type="ARBA" id="ARBA00009967"/>
    </source>
</evidence>
<dbReference type="PANTHER" id="PTHR15944">
    <property type="entry name" value="FARNESYLCYSTEINE LYASE"/>
    <property type="match status" value="1"/>
</dbReference>